<dbReference type="EMBL" id="FNDN01000009">
    <property type="protein sequence ID" value="SDI63662.1"/>
    <property type="molecule type" value="Genomic_DNA"/>
</dbReference>
<name>A0A1G8M6T5_9NOCA</name>
<dbReference type="InterPro" id="IPR036689">
    <property type="entry name" value="ESAT-6-like_sf"/>
</dbReference>
<dbReference type="RefSeq" id="WP_072736846.1">
    <property type="nucleotide sequence ID" value="NZ_CP048813.1"/>
</dbReference>
<proteinExistence type="predicted"/>
<reference evidence="1 2" key="1">
    <citation type="submission" date="2016-10" db="EMBL/GenBank/DDBJ databases">
        <authorList>
            <person name="de Groot N.N."/>
        </authorList>
    </citation>
    <scope>NUCLEOTIDE SEQUENCE [LARGE SCALE GENOMIC DNA]</scope>
    <source>
        <strain evidence="1 2">DSM 44892</strain>
    </source>
</reference>
<accession>A0A1G8M6T5</accession>
<dbReference type="Proteomes" id="UP000183263">
    <property type="component" value="Unassembled WGS sequence"/>
</dbReference>
<protein>
    <recommendedName>
        <fullName evidence="3">Proteins of 100 residues with WXG</fullName>
    </recommendedName>
</protein>
<sequence>MTDSLIAEYQPTSTGLTTGLTLFEAAWQVSDGIEAGDLGSAASGRLGVAVDTASAVIDPIGYVASQTISWMLEHIEPAREALDNLAGNPAMVASYAQSWSNIENELTSVRESMGSEVKSGTSDWSGQAAEAYRARADDIANIAGAAAAAANGLATATEGMSKIVAGVRTAVRDLLASIAASLLSWTAQILASVGFAAPAVVAQAVTRIAQVVRTVGNLLGDLAKYVQLGLEAIAMIRSLLDGCYNALQVTTAQ</sequence>
<dbReference type="Gene3D" id="1.20.1260.20">
    <property type="entry name" value="PPE superfamily"/>
    <property type="match status" value="1"/>
</dbReference>
<evidence type="ECO:0008006" key="3">
    <source>
        <dbReference type="Google" id="ProtNLM"/>
    </source>
</evidence>
<dbReference type="OrthoDB" id="5069709at2"/>
<dbReference type="SUPFAM" id="SSF140453">
    <property type="entry name" value="EsxAB dimer-like"/>
    <property type="match status" value="1"/>
</dbReference>
<dbReference type="InterPro" id="IPR038332">
    <property type="entry name" value="PPE_sf"/>
</dbReference>
<evidence type="ECO:0000313" key="2">
    <source>
        <dbReference type="Proteomes" id="UP000183263"/>
    </source>
</evidence>
<dbReference type="AlphaFoldDB" id="A0A1G8M6T5"/>
<gene>
    <name evidence="1" type="ORF">SAMN05444695_109126</name>
</gene>
<keyword evidence="2" id="KW-1185">Reference proteome</keyword>
<organism evidence="1 2">
    <name type="scientific">Rhodococcus triatomae</name>
    <dbReference type="NCBI Taxonomy" id="300028"/>
    <lineage>
        <taxon>Bacteria</taxon>
        <taxon>Bacillati</taxon>
        <taxon>Actinomycetota</taxon>
        <taxon>Actinomycetes</taxon>
        <taxon>Mycobacteriales</taxon>
        <taxon>Nocardiaceae</taxon>
        <taxon>Rhodococcus</taxon>
    </lineage>
</organism>
<evidence type="ECO:0000313" key="1">
    <source>
        <dbReference type="EMBL" id="SDI63662.1"/>
    </source>
</evidence>